<comment type="caution">
    <text evidence="2">The sequence shown here is derived from an EMBL/GenBank/DDBJ whole genome shotgun (WGS) entry which is preliminary data.</text>
</comment>
<protein>
    <submittedName>
        <fullName evidence="2">DUF262 domain-containing protein</fullName>
    </submittedName>
</protein>
<proteinExistence type="predicted"/>
<accession>A0A7X9IK77</accession>
<dbReference type="InterPro" id="IPR004919">
    <property type="entry name" value="GmrSD_N"/>
</dbReference>
<evidence type="ECO:0000313" key="2">
    <source>
        <dbReference type="EMBL" id="NMC62819.1"/>
    </source>
</evidence>
<evidence type="ECO:0000313" key="3">
    <source>
        <dbReference type="Proteomes" id="UP000524246"/>
    </source>
</evidence>
<dbReference type="AlphaFoldDB" id="A0A7X9IK77"/>
<gene>
    <name evidence="2" type="ORF">GYA55_06580</name>
</gene>
<dbReference type="PANTHER" id="PTHR37292">
    <property type="entry name" value="VNG6097C"/>
    <property type="match status" value="1"/>
</dbReference>
<evidence type="ECO:0000259" key="1">
    <source>
        <dbReference type="Pfam" id="PF03235"/>
    </source>
</evidence>
<dbReference type="EMBL" id="JAAZON010000288">
    <property type="protein sequence ID" value="NMC62819.1"/>
    <property type="molecule type" value="Genomic_DNA"/>
</dbReference>
<dbReference type="PANTHER" id="PTHR37292:SF2">
    <property type="entry name" value="DUF262 DOMAIN-CONTAINING PROTEIN"/>
    <property type="match status" value="1"/>
</dbReference>
<dbReference type="Proteomes" id="UP000524246">
    <property type="component" value="Unassembled WGS sequence"/>
</dbReference>
<organism evidence="2 3">
    <name type="scientific">SAR324 cluster bacterium</name>
    <dbReference type="NCBI Taxonomy" id="2024889"/>
    <lineage>
        <taxon>Bacteria</taxon>
        <taxon>Deltaproteobacteria</taxon>
        <taxon>SAR324 cluster</taxon>
    </lineage>
</organism>
<dbReference type="Pfam" id="PF03235">
    <property type="entry name" value="GmrSD_N"/>
    <property type="match status" value="1"/>
</dbReference>
<name>A0A7X9IK77_9DELT</name>
<sequence>MSYETALRIVDVVDNIYRKKYLLPAIQREFVWNPEQVERLFDSLMQDYPISSFLFWNVSKEHVHDYEFYEFIKDYHERYSRHNPKATLSGEEGLTAILDGQQRLTSIYIGLKGSYSNKIPRKRWDNDLAYPKKLLYLNLISESDETDLKYDFQFLISEEAGIRNNDVNWFKVSQILDLKEPGDVNSYLIETGIFSDYSKEKASFANNTLFKLHNVIHEKGTISYYQEKSQVLDKVLNIFIRINSGGTILSYSDLLLSIATAQWTNRDAREEIFSFVDSINSIGDGFNFTKDFVLKSCLVLSGIKDIAFKVDNFNKPNMQKIEDEWDKISSAIRIAIGLISGFGYSRETLTSNNAIIPIAYFIKKNDLSESIITSTKAVNVKASIAKWLRLSLIKRVFSGQPDNVLRPLRRIIDENGSDFPLDQFKEHFKGTNKSLLFSNEEIDNLLGYSYDQSFTFSVLALLYPDLDYRNVFHIDHMFPQSLFTYSKLTKRNLSSVHILDFITKYNRLANLQLLEERPNLEKRNKEFDVWFSESFSTESERYAYKERHMIPDVNLQFENFLAFFNERESILKNRLCSLLK</sequence>
<feature type="domain" description="GmrSD restriction endonucleases N-terminal" evidence="1">
    <location>
        <begin position="11"/>
        <end position="257"/>
    </location>
</feature>
<reference evidence="2 3" key="1">
    <citation type="journal article" date="2020" name="Biotechnol. Biofuels">
        <title>New insights from the biogas microbiome by comprehensive genome-resolved metagenomics of nearly 1600 species originating from multiple anaerobic digesters.</title>
        <authorList>
            <person name="Campanaro S."/>
            <person name="Treu L."/>
            <person name="Rodriguez-R L.M."/>
            <person name="Kovalovszki A."/>
            <person name="Ziels R.M."/>
            <person name="Maus I."/>
            <person name="Zhu X."/>
            <person name="Kougias P.G."/>
            <person name="Basile A."/>
            <person name="Luo G."/>
            <person name="Schluter A."/>
            <person name="Konstantinidis K.T."/>
            <person name="Angelidaki I."/>
        </authorList>
    </citation>
    <scope>NUCLEOTIDE SEQUENCE [LARGE SCALE GENOMIC DNA]</scope>
    <source>
        <strain evidence="2">AS27yjCOA_65</strain>
    </source>
</reference>